<dbReference type="AlphaFoldDB" id="K1RP45"/>
<dbReference type="InterPro" id="IPR001789">
    <property type="entry name" value="Sig_transdc_resp-reg_receiver"/>
</dbReference>
<sequence>MWKVMIVDDEKLICKLVQALVEWDKLGMQMAAQAENAIQALDMLQQYRPDILITDIRMPGMDGLELIKNAKKI</sequence>
<dbReference type="CDD" id="cd17536">
    <property type="entry name" value="REC_YesN-like"/>
    <property type="match status" value="1"/>
</dbReference>
<reference evidence="2" key="1">
    <citation type="journal article" date="2013" name="Environ. Microbiol.">
        <title>Microbiota from the distal guts of lean and obese adolescents exhibit partial functional redundancy besides clear differences in community structure.</title>
        <authorList>
            <person name="Ferrer M."/>
            <person name="Ruiz A."/>
            <person name="Lanza F."/>
            <person name="Haange S.B."/>
            <person name="Oberbach A."/>
            <person name="Till H."/>
            <person name="Bargiela R."/>
            <person name="Campoy C."/>
            <person name="Segura M.T."/>
            <person name="Richter M."/>
            <person name="von Bergen M."/>
            <person name="Seifert J."/>
            <person name="Suarez A."/>
        </authorList>
    </citation>
    <scope>NUCLEOTIDE SEQUENCE</scope>
</reference>
<dbReference type="Pfam" id="PF00072">
    <property type="entry name" value="Response_reg"/>
    <property type="match status" value="1"/>
</dbReference>
<comment type="caution">
    <text evidence="2">The sequence shown here is derived from an EMBL/GenBank/DDBJ whole genome shotgun (WGS) entry which is preliminary data.</text>
</comment>
<protein>
    <submittedName>
        <fullName evidence="2">Protein containing Signal transduction response regulator, receiver region domain protein</fullName>
    </submittedName>
</protein>
<dbReference type="InterPro" id="IPR052048">
    <property type="entry name" value="ST_Response_Regulator"/>
</dbReference>
<evidence type="ECO:0000259" key="1">
    <source>
        <dbReference type="PROSITE" id="PS50110"/>
    </source>
</evidence>
<accession>K1RP45</accession>
<dbReference type="PROSITE" id="PS50110">
    <property type="entry name" value="RESPONSE_REGULATORY"/>
    <property type="match status" value="1"/>
</dbReference>
<dbReference type="EMBL" id="AJWY01013439">
    <property type="protein sequence ID" value="EKC47088.1"/>
    <property type="molecule type" value="Genomic_DNA"/>
</dbReference>
<proteinExistence type="predicted"/>
<feature type="non-terminal residue" evidence="2">
    <location>
        <position position="73"/>
    </location>
</feature>
<feature type="domain" description="Response regulatory" evidence="1">
    <location>
        <begin position="3"/>
        <end position="73"/>
    </location>
</feature>
<name>K1RP45_9ZZZZ</name>
<gene>
    <name evidence="2" type="ORF">LEA_19550</name>
</gene>
<dbReference type="InterPro" id="IPR011006">
    <property type="entry name" value="CheY-like_superfamily"/>
</dbReference>
<dbReference type="Gene3D" id="3.40.50.2300">
    <property type="match status" value="1"/>
</dbReference>
<evidence type="ECO:0000313" key="2">
    <source>
        <dbReference type="EMBL" id="EKC47088.1"/>
    </source>
</evidence>
<organism evidence="2">
    <name type="scientific">human gut metagenome</name>
    <dbReference type="NCBI Taxonomy" id="408170"/>
    <lineage>
        <taxon>unclassified sequences</taxon>
        <taxon>metagenomes</taxon>
        <taxon>organismal metagenomes</taxon>
    </lineage>
</organism>
<dbReference type="PANTHER" id="PTHR43228">
    <property type="entry name" value="TWO-COMPONENT RESPONSE REGULATOR"/>
    <property type="match status" value="1"/>
</dbReference>
<dbReference type="SUPFAM" id="SSF52172">
    <property type="entry name" value="CheY-like"/>
    <property type="match status" value="1"/>
</dbReference>
<dbReference type="GO" id="GO:0000160">
    <property type="term" value="P:phosphorelay signal transduction system"/>
    <property type="evidence" value="ECO:0007669"/>
    <property type="project" value="InterPro"/>
</dbReference>
<dbReference type="PANTHER" id="PTHR43228:SF1">
    <property type="entry name" value="TWO-COMPONENT RESPONSE REGULATOR ARR22"/>
    <property type="match status" value="1"/>
</dbReference>